<accession>X1R013</accession>
<dbReference type="Pfam" id="PF01936">
    <property type="entry name" value="NYN"/>
    <property type="match status" value="1"/>
</dbReference>
<dbReference type="AlphaFoldDB" id="X1R013"/>
<dbReference type="Gene3D" id="3.40.50.1010">
    <property type="entry name" value="5'-nuclease"/>
    <property type="match status" value="1"/>
</dbReference>
<sequence>GKPIFYQKRVDLRLGLDLGSLVSTGKVEETAIVAGDSDFIPAVDFAKEKGVVTLLVHGPFKT</sequence>
<organism evidence="2">
    <name type="scientific">marine sediment metagenome</name>
    <dbReference type="NCBI Taxonomy" id="412755"/>
    <lineage>
        <taxon>unclassified sequences</taxon>
        <taxon>metagenomes</taxon>
        <taxon>ecological metagenomes</taxon>
    </lineage>
</organism>
<evidence type="ECO:0000259" key="1">
    <source>
        <dbReference type="Pfam" id="PF01936"/>
    </source>
</evidence>
<comment type="caution">
    <text evidence="2">The sequence shown here is derived from an EMBL/GenBank/DDBJ whole genome shotgun (WGS) entry which is preliminary data.</text>
</comment>
<feature type="non-terminal residue" evidence="2">
    <location>
        <position position="1"/>
    </location>
</feature>
<name>X1R013_9ZZZZ</name>
<reference evidence="2" key="1">
    <citation type="journal article" date="2014" name="Front. Microbiol.">
        <title>High frequency of phylogenetically diverse reductive dehalogenase-homologous genes in deep subseafloor sedimentary metagenomes.</title>
        <authorList>
            <person name="Kawai M."/>
            <person name="Futagami T."/>
            <person name="Toyoda A."/>
            <person name="Takaki Y."/>
            <person name="Nishi S."/>
            <person name="Hori S."/>
            <person name="Arai W."/>
            <person name="Tsubouchi T."/>
            <person name="Morono Y."/>
            <person name="Uchiyama I."/>
            <person name="Ito T."/>
            <person name="Fujiyama A."/>
            <person name="Inagaki F."/>
            <person name="Takami H."/>
        </authorList>
    </citation>
    <scope>NUCLEOTIDE SEQUENCE</scope>
    <source>
        <strain evidence="2">Expedition CK06-06</strain>
    </source>
</reference>
<protein>
    <recommendedName>
        <fullName evidence="1">NYN domain-containing protein</fullName>
    </recommendedName>
</protein>
<dbReference type="InterPro" id="IPR021139">
    <property type="entry name" value="NYN"/>
</dbReference>
<feature type="non-terminal residue" evidence="2">
    <location>
        <position position="62"/>
    </location>
</feature>
<gene>
    <name evidence="2" type="ORF">S12H4_25420</name>
</gene>
<proteinExistence type="predicted"/>
<dbReference type="GO" id="GO:0004540">
    <property type="term" value="F:RNA nuclease activity"/>
    <property type="evidence" value="ECO:0007669"/>
    <property type="project" value="InterPro"/>
</dbReference>
<evidence type="ECO:0000313" key="2">
    <source>
        <dbReference type="EMBL" id="GAI74122.1"/>
    </source>
</evidence>
<feature type="domain" description="NYN" evidence="1">
    <location>
        <begin position="7"/>
        <end position="56"/>
    </location>
</feature>
<dbReference type="EMBL" id="BARW01014249">
    <property type="protein sequence ID" value="GAI74122.1"/>
    <property type="molecule type" value="Genomic_DNA"/>
</dbReference>